<evidence type="ECO:0000259" key="17">
    <source>
        <dbReference type="Pfam" id="PF01493"/>
    </source>
</evidence>
<protein>
    <recommendedName>
        <fullName evidence="17">Glutamate synthase alpha subunit C-terminal domain-containing protein</fullName>
    </recommendedName>
</protein>
<dbReference type="GO" id="GO:0006537">
    <property type="term" value="P:glutamate biosynthetic process"/>
    <property type="evidence" value="ECO:0007669"/>
    <property type="project" value="UniProtKB-KW"/>
</dbReference>
<dbReference type="GO" id="GO:0016491">
    <property type="term" value="F:oxidoreductase activity"/>
    <property type="evidence" value="ECO:0007669"/>
    <property type="project" value="UniProtKB-KW"/>
</dbReference>
<keyword evidence="9" id="KW-0274">FAD</keyword>
<evidence type="ECO:0000256" key="2">
    <source>
        <dbReference type="ARBA" id="ARBA00001927"/>
    </source>
</evidence>
<comment type="pathway">
    <text evidence="16">Amino-acid biosynthesis.</text>
</comment>
<evidence type="ECO:0000256" key="15">
    <source>
        <dbReference type="ARBA" id="ARBA00023291"/>
    </source>
</evidence>
<dbReference type="InterPro" id="IPR051394">
    <property type="entry name" value="Glutamate_Synthase"/>
</dbReference>
<dbReference type="Proteomes" id="UP000266841">
    <property type="component" value="Unassembled WGS sequence"/>
</dbReference>
<evidence type="ECO:0000256" key="10">
    <source>
        <dbReference type="ARBA" id="ARBA00022962"/>
    </source>
</evidence>
<dbReference type="eggNOG" id="KOG0399">
    <property type="taxonomic scope" value="Eukaryota"/>
</dbReference>
<evidence type="ECO:0000313" key="19">
    <source>
        <dbReference type="Proteomes" id="UP000266841"/>
    </source>
</evidence>
<name>K0T7C1_THAOC</name>
<dbReference type="PANTHER" id="PTHR43100">
    <property type="entry name" value="GLUTAMATE SYNTHASE [NADPH] SMALL CHAIN"/>
    <property type="match status" value="1"/>
</dbReference>
<evidence type="ECO:0000256" key="7">
    <source>
        <dbReference type="ARBA" id="ARBA00022643"/>
    </source>
</evidence>
<dbReference type="OrthoDB" id="4327079at2759"/>
<keyword evidence="8" id="KW-0479">Metal-binding</keyword>
<accession>K0T7C1</accession>
<keyword evidence="7" id="KW-0288">FMN</keyword>
<dbReference type="CDD" id="cd00982">
    <property type="entry name" value="gltB_C"/>
    <property type="match status" value="1"/>
</dbReference>
<dbReference type="Pfam" id="PF01493">
    <property type="entry name" value="GXGXG"/>
    <property type="match status" value="1"/>
</dbReference>
<evidence type="ECO:0000256" key="8">
    <source>
        <dbReference type="ARBA" id="ARBA00022723"/>
    </source>
</evidence>
<dbReference type="PANTHER" id="PTHR43100:SF1">
    <property type="entry name" value="GLUTAMATE SYNTHASE [NADPH] SMALL CHAIN"/>
    <property type="match status" value="1"/>
</dbReference>
<sequence>MAKLGYRKMEDMIGQTQHLEVNKRGLHYKSRGLDLSPLLTPASELNPTTGIRNLNTQNHGLENAKDNILIEKAMPALENGTPVSFNEDVNNLNRTCGTMLSYEVSKRYGKNGLPDDTIKINMKGHAGQSFGFTLAKGITMTVEGDANDYTGKGLSGGKIAVYPSEDVISDGFVPEDNVVVGNVCLYGATSGKAFFRGKAGERFCVRNSGALAVVEGTGDHCAEYMTGGDLVVLGETGRNFGAGMSGGIAYVYDPEGKFPERVNMGLVGLEEIDSVEESEKVFNFIREHVEMTNSPVGQNMLENWETECKKFVKVFPHDFKRVLEERAAAAAKNRQMAA</sequence>
<evidence type="ECO:0000256" key="14">
    <source>
        <dbReference type="ARBA" id="ARBA00023164"/>
    </source>
</evidence>
<evidence type="ECO:0000256" key="1">
    <source>
        <dbReference type="ARBA" id="ARBA00001917"/>
    </source>
</evidence>
<evidence type="ECO:0000256" key="16">
    <source>
        <dbReference type="ARBA" id="ARBA00029440"/>
    </source>
</evidence>
<evidence type="ECO:0000256" key="13">
    <source>
        <dbReference type="ARBA" id="ARBA00023014"/>
    </source>
</evidence>
<comment type="cofactor">
    <cofactor evidence="3">
        <name>FAD</name>
        <dbReference type="ChEBI" id="CHEBI:57692"/>
    </cofactor>
</comment>
<evidence type="ECO:0000256" key="5">
    <source>
        <dbReference type="ARBA" id="ARBA00022605"/>
    </source>
</evidence>
<keyword evidence="5" id="KW-0028">Amino-acid biosynthesis</keyword>
<gene>
    <name evidence="18" type="ORF">THAOC_04827</name>
</gene>
<reference evidence="18 19" key="1">
    <citation type="journal article" date="2012" name="Genome Biol.">
        <title>Genome and low-iron response of an oceanic diatom adapted to chronic iron limitation.</title>
        <authorList>
            <person name="Lommer M."/>
            <person name="Specht M."/>
            <person name="Roy A.S."/>
            <person name="Kraemer L."/>
            <person name="Andreson R."/>
            <person name="Gutowska M.A."/>
            <person name="Wolf J."/>
            <person name="Bergner S.V."/>
            <person name="Schilhabel M.B."/>
            <person name="Klostermeier U.C."/>
            <person name="Beiko R.G."/>
            <person name="Rosenstiel P."/>
            <person name="Hippler M."/>
            <person name="Laroche J."/>
        </authorList>
    </citation>
    <scope>NUCLEOTIDE SEQUENCE [LARGE SCALE GENOMIC DNA]</scope>
    <source>
        <strain evidence="18 19">CCMP1005</strain>
    </source>
</reference>
<keyword evidence="6" id="KW-0285">Flavoprotein</keyword>
<keyword evidence="13" id="KW-0411">Iron-sulfur</keyword>
<dbReference type="AlphaFoldDB" id="K0T7C1"/>
<evidence type="ECO:0000256" key="9">
    <source>
        <dbReference type="ARBA" id="ARBA00022827"/>
    </source>
</evidence>
<dbReference type="EMBL" id="AGNL01004418">
    <property type="protein sequence ID" value="EJK73540.1"/>
    <property type="molecule type" value="Genomic_DNA"/>
</dbReference>
<comment type="caution">
    <text evidence="18">The sequence shown here is derived from an EMBL/GenBank/DDBJ whole genome shotgun (WGS) entry which is preliminary data.</text>
</comment>
<keyword evidence="14" id="KW-0314">Glutamate biosynthesis</keyword>
<evidence type="ECO:0000256" key="3">
    <source>
        <dbReference type="ARBA" id="ARBA00001974"/>
    </source>
</evidence>
<evidence type="ECO:0000313" key="18">
    <source>
        <dbReference type="EMBL" id="EJK73540.1"/>
    </source>
</evidence>
<comment type="cofactor">
    <cofactor evidence="2">
        <name>[3Fe-4S] cluster</name>
        <dbReference type="ChEBI" id="CHEBI:21137"/>
    </cofactor>
</comment>
<comment type="similarity">
    <text evidence="4">Belongs to the glutamate synthase family.</text>
</comment>
<dbReference type="InterPro" id="IPR002489">
    <property type="entry name" value="Glu_synth_asu_C"/>
</dbReference>
<keyword evidence="12" id="KW-0408">Iron</keyword>
<evidence type="ECO:0000256" key="11">
    <source>
        <dbReference type="ARBA" id="ARBA00023002"/>
    </source>
</evidence>
<evidence type="ECO:0000256" key="6">
    <source>
        <dbReference type="ARBA" id="ARBA00022630"/>
    </source>
</evidence>
<evidence type="ECO:0000256" key="4">
    <source>
        <dbReference type="ARBA" id="ARBA00009716"/>
    </source>
</evidence>
<organism evidence="18 19">
    <name type="scientific">Thalassiosira oceanica</name>
    <name type="common">Marine diatom</name>
    <dbReference type="NCBI Taxonomy" id="159749"/>
    <lineage>
        <taxon>Eukaryota</taxon>
        <taxon>Sar</taxon>
        <taxon>Stramenopiles</taxon>
        <taxon>Ochrophyta</taxon>
        <taxon>Bacillariophyta</taxon>
        <taxon>Coscinodiscophyceae</taxon>
        <taxon>Thalassiosirophycidae</taxon>
        <taxon>Thalassiosirales</taxon>
        <taxon>Thalassiosiraceae</taxon>
        <taxon>Thalassiosira</taxon>
    </lineage>
</organism>
<dbReference type="Gene3D" id="2.160.20.60">
    <property type="entry name" value="Glutamate synthase, alpha subunit, C-terminal domain"/>
    <property type="match status" value="1"/>
</dbReference>
<dbReference type="GO" id="GO:0051538">
    <property type="term" value="F:3 iron, 4 sulfur cluster binding"/>
    <property type="evidence" value="ECO:0007669"/>
    <property type="project" value="UniProtKB-KW"/>
</dbReference>
<keyword evidence="10" id="KW-0315">Glutamine amidotransferase</keyword>
<dbReference type="SUPFAM" id="SSF69336">
    <property type="entry name" value="Alpha subunit of glutamate synthase, C-terminal domain"/>
    <property type="match status" value="1"/>
</dbReference>
<dbReference type="FunFam" id="2.160.20.60:FF:000001">
    <property type="entry name" value="Glutamate synthase, large subunit"/>
    <property type="match status" value="1"/>
</dbReference>
<keyword evidence="15" id="KW-0003">3Fe-4S</keyword>
<feature type="domain" description="Glutamate synthase alpha subunit C-terminal" evidence="17">
    <location>
        <begin position="88"/>
        <end position="277"/>
    </location>
</feature>
<dbReference type="OMA" id="HLERTHW"/>
<proteinExistence type="inferred from homology"/>
<evidence type="ECO:0000256" key="12">
    <source>
        <dbReference type="ARBA" id="ARBA00023004"/>
    </source>
</evidence>
<keyword evidence="19" id="KW-1185">Reference proteome</keyword>
<dbReference type="GO" id="GO:0046872">
    <property type="term" value="F:metal ion binding"/>
    <property type="evidence" value="ECO:0007669"/>
    <property type="project" value="UniProtKB-KW"/>
</dbReference>
<keyword evidence="11" id="KW-0560">Oxidoreductase</keyword>
<comment type="cofactor">
    <cofactor evidence="1">
        <name>FMN</name>
        <dbReference type="ChEBI" id="CHEBI:58210"/>
    </cofactor>
</comment>
<dbReference type="InterPro" id="IPR036485">
    <property type="entry name" value="Glu_synth_asu_C_sf"/>
</dbReference>